<accession>A0ABM7NSD1</accession>
<organism evidence="1 2">
    <name type="scientific">Cotonvirus japonicus</name>
    <dbReference type="NCBI Taxonomy" id="2811091"/>
    <lineage>
        <taxon>Viruses</taxon>
        <taxon>Varidnaviria</taxon>
        <taxon>Bamfordvirae</taxon>
        <taxon>Nucleocytoviricota</taxon>
        <taxon>Megaviricetes</taxon>
        <taxon>Imitervirales</taxon>
        <taxon>Mimiviridae</taxon>
        <taxon>Megamimivirinae</taxon>
        <taxon>Cotonvirus</taxon>
        <taxon>Cotonvirus japonicum</taxon>
    </lineage>
</organism>
<proteinExistence type="predicted"/>
<dbReference type="EMBL" id="AP024483">
    <property type="protein sequence ID" value="BCS83007.1"/>
    <property type="molecule type" value="Genomic_DNA"/>
</dbReference>
<dbReference type="RefSeq" id="YP_010841615.1">
    <property type="nucleotide sequence ID" value="NC_079139.1"/>
</dbReference>
<evidence type="ECO:0000313" key="1">
    <source>
        <dbReference type="EMBL" id="BCS83007.1"/>
    </source>
</evidence>
<dbReference type="GeneID" id="80558212"/>
<reference evidence="1 2" key="1">
    <citation type="submission" date="2021-02" db="EMBL/GenBank/DDBJ databases">
        <title>Cotonvirus japonicus, which uses Golgi apparatus of host cells for its virion factory, phylogenetically links tailed tupanvirus and icosahedral mimivirus.</title>
        <authorList>
            <person name="Takahashi H."/>
            <person name="Fukaya S."/>
            <person name="Song C."/>
            <person name="Murata K."/>
            <person name="Takemura M."/>
        </authorList>
    </citation>
    <scope>NUCLEOTIDE SEQUENCE [LARGE SCALE GENOMIC DNA]</scope>
</reference>
<protein>
    <submittedName>
        <fullName evidence="1">ORFan</fullName>
    </submittedName>
</protein>
<name>A0ABM7NSD1_9VIRU</name>
<evidence type="ECO:0000313" key="2">
    <source>
        <dbReference type="Proteomes" id="UP001321479"/>
    </source>
</evidence>
<dbReference type="Proteomes" id="UP001321479">
    <property type="component" value="Segment"/>
</dbReference>
<keyword evidence="2" id="KW-1185">Reference proteome</keyword>
<sequence length="120" mass="14306">MEILRQISDKFDELNNLLEISEVTQEYFINEQQEINLKNILELLENTLSGLKISTNSKIINEHMDKEMKKQYLRDKILHKILFKPYWEIETIIRHYDDNKLSELSDLLDNSCSDNSCLDN</sequence>